<comment type="caution">
    <text evidence="4">The sequence shown here is derived from an EMBL/GenBank/DDBJ whole genome shotgun (WGS) entry which is preliminary data.</text>
</comment>
<dbReference type="Pfam" id="PF00264">
    <property type="entry name" value="Tyrosinase"/>
    <property type="match status" value="1"/>
</dbReference>
<evidence type="ECO:0000256" key="2">
    <source>
        <dbReference type="ARBA" id="ARBA00023008"/>
    </source>
</evidence>
<dbReference type="PANTHER" id="PTHR11474">
    <property type="entry name" value="TYROSINASE FAMILY MEMBER"/>
    <property type="match status" value="1"/>
</dbReference>
<dbReference type="AlphaFoldDB" id="A0AAV2ID48"/>
<dbReference type="InterPro" id="IPR008922">
    <property type="entry name" value="Di-copper_centre_dom_sf"/>
</dbReference>
<feature type="non-terminal residue" evidence="4">
    <location>
        <position position="1"/>
    </location>
</feature>
<evidence type="ECO:0000259" key="3">
    <source>
        <dbReference type="PROSITE" id="PS00498"/>
    </source>
</evidence>
<dbReference type="Gene3D" id="1.10.1280.10">
    <property type="entry name" value="Di-copper center containing domain from catechol oxidase"/>
    <property type="match status" value="1"/>
</dbReference>
<name>A0AAV2ID48_LYMST</name>
<dbReference type="PANTHER" id="PTHR11474:SF126">
    <property type="entry name" value="TYROSINASE-LIKE PROTEIN TYR-1-RELATED"/>
    <property type="match status" value="1"/>
</dbReference>
<protein>
    <recommendedName>
        <fullName evidence="3">Tyrosinase copper-binding domain-containing protein</fullName>
    </recommendedName>
</protein>
<sequence>GPVVDGPFANWITPDGSQLIRNVGSDGELFTSTAIQDILSRTRHQEILTLPEVEPRYDLEFHHAAVHVFCGGAMGQLDTSAFDPIFFLHHAFVDYIWELFRTNMRSQGLDPEQYPDIAGMDSRHHSTYPT</sequence>
<proteinExistence type="predicted"/>
<dbReference type="SUPFAM" id="SSF48056">
    <property type="entry name" value="Di-copper centre-containing domain"/>
    <property type="match status" value="1"/>
</dbReference>
<dbReference type="InterPro" id="IPR050316">
    <property type="entry name" value="Tyrosinase/Hemocyanin"/>
</dbReference>
<organism evidence="4 5">
    <name type="scientific">Lymnaea stagnalis</name>
    <name type="common">Great pond snail</name>
    <name type="synonym">Helix stagnalis</name>
    <dbReference type="NCBI Taxonomy" id="6523"/>
    <lineage>
        <taxon>Eukaryota</taxon>
        <taxon>Metazoa</taxon>
        <taxon>Spiralia</taxon>
        <taxon>Lophotrochozoa</taxon>
        <taxon>Mollusca</taxon>
        <taxon>Gastropoda</taxon>
        <taxon>Heterobranchia</taxon>
        <taxon>Euthyneura</taxon>
        <taxon>Panpulmonata</taxon>
        <taxon>Hygrophila</taxon>
        <taxon>Lymnaeoidea</taxon>
        <taxon>Lymnaeidae</taxon>
        <taxon>Lymnaea</taxon>
    </lineage>
</organism>
<feature type="domain" description="Tyrosinase copper-binding" evidence="3">
    <location>
        <begin position="83"/>
        <end position="94"/>
    </location>
</feature>
<keyword evidence="5" id="KW-1185">Reference proteome</keyword>
<keyword evidence="1" id="KW-0479">Metal-binding</keyword>
<dbReference type="Proteomes" id="UP001497497">
    <property type="component" value="Unassembled WGS sequence"/>
</dbReference>
<evidence type="ECO:0000256" key="1">
    <source>
        <dbReference type="ARBA" id="ARBA00022723"/>
    </source>
</evidence>
<feature type="non-terminal residue" evidence="4">
    <location>
        <position position="130"/>
    </location>
</feature>
<gene>
    <name evidence="4" type="ORF">GSLYS_00017478001</name>
</gene>
<evidence type="ECO:0000313" key="5">
    <source>
        <dbReference type="Proteomes" id="UP001497497"/>
    </source>
</evidence>
<evidence type="ECO:0000313" key="4">
    <source>
        <dbReference type="EMBL" id="CAL1543965.1"/>
    </source>
</evidence>
<dbReference type="GO" id="GO:0046872">
    <property type="term" value="F:metal ion binding"/>
    <property type="evidence" value="ECO:0007669"/>
    <property type="project" value="UniProtKB-KW"/>
</dbReference>
<accession>A0AAV2ID48</accession>
<dbReference type="PROSITE" id="PS00498">
    <property type="entry name" value="TYROSINASE_2"/>
    <property type="match status" value="1"/>
</dbReference>
<dbReference type="GO" id="GO:0016491">
    <property type="term" value="F:oxidoreductase activity"/>
    <property type="evidence" value="ECO:0007669"/>
    <property type="project" value="InterPro"/>
</dbReference>
<dbReference type="InterPro" id="IPR002227">
    <property type="entry name" value="Tyrosinase_Cu-bd"/>
</dbReference>
<dbReference type="PRINTS" id="PR00092">
    <property type="entry name" value="TYROSINASE"/>
</dbReference>
<dbReference type="EMBL" id="CAXITT010000586">
    <property type="protein sequence ID" value="CAL1543965.1"/>
    <property type="molecule type" value="Genomic_DNA"/>
</dbReference>
<keyword evidence="2" id="KW-0186">Copper</keyword>
<reference evidence="4 5" key="1">
    <citation type="submission" date="2024-04" db="EMBL/GenBank/DDBJ databases">
        <authorList>
            <consortium name="Genoscope - CEA"/>
            <person name="William W."/>
        </authorList>
    </citation>
    <scope>NUCLEOTIDE SEQUENCE [LARGE SCALE GENOMIC DNA]</scope>
</reference>